<organism evidence="1">
    <name type="scientific">bioreactor metagenome</name>
    <dbReference type="NCBI Taxonomy" id="1076179"/>
    <lineage>
        <taxon>unclassified sequences</taxon>
        <taxon>metagenomes</taxon>
        <taxon>ecological metagenomes</taxon>
    </lineage>
</organism>
<reference evidence="1" key="1">
    <citation type="submission" date="2019-08" db="EMBL/GenBank/DDBJ databases">
        <authorList>
            <person name="Kucharzyk K."/>
            <person name="Murdoch R.W."/>
            <person name="Higgins S."/>
            <person name="Loffler F."/>
        </authorList>
    </citation>
    <scope>NUCLEOTIDE SEQUENCE</scope>
</reference>
<sequence>MTINFGFNTKIVTSLWAVVEVTVMGKTVTEKMRITTKIAEMVMAKAIICSHLKMQKISRTSGKI</sequence>
<protein>
    <submittedName>
        <fullName evidence="1">Uncharacterized protein</fullName>
    </submittedName>
</protein>
<dbReference type="AlphaFoldDB" id="A0A645GBW1"/>
<proteinExistence type="predicted"/>
<dbReference type="EMBL" id="VSSQ01073239">
    <property type="protein sequence ID" value="MPN24397.1"/>
    <property type="molecule type" value="Genomic_DNA"/>
</dbReference>
<name>A0A645GBW1_9ZZZZ</name>
<comment type="caution">
    <text evidence="1">The sequence shown here is derived from an EMBL/GenBank/DDBJ whole genome shotgun (WGS) entry which is preliminary data.</text>
</comment>
<evidence type="ECO:0000313" key="1">
    <source>
        <dbReference type="EMBL" id="MPN24397.1"/>
    </source>
</evidence>
<gene>
    <name evidence="1" type="ORF">SDC9_171795</name>
</gene>
<accession>A0A645GBW1</accession>